<protein>
    <submittedName>
        <fullName evidence="1">Uncharacterized protein</fullName>
    </submittedName>
</protein>
<proteinExistence type="predicted"/>
<reference evidence="1" key="2">
    <citation type="submission" date="2020-05" db="UniProtKB">
        <authorList>
            <consortium name="EnsemblMetazoa"/>
        </authorList>
    </citation>
    <scope>IDENTIFICATION</scope>
    <source>
        <strain evidence="1">IAEA</strain>
    </source>
</reference>
<evidence type="ECO:0000313" key="1">
    <source>
        <dbReference type="EnsemblMetazoa" id="GPPI032683-PA"/>
    </source>
</evidence>
<sequence>MFRQIACINVEAEIDMFKSIRNSYSTPIVFKNPSPSAFQSVAVIFMASEKLLHFDCQCDCVGGLTLIENCVLLSVTQPHFANQRT</sequence>
<evidence type="ECO:0000313" key="2">
    <source>
        <dbReference type="Proteomes" id="UP000092460"/>
    </source>
</evidence>
<reference evidence="2" key="1">
    <citation type="submission" date="2015-01" db="EMBL/GenBank/DDBJ databases">
        <authorList>
            <person name="Aksoy S."/>
            <person name="Warren W."/>
            <person name="Wilson R.K."/>
        </authorList>
    </citation>
    <scope>NUCLEOTIDE SEQUENCE [LARGE SCALE GENOMIC DNA]</scope>
    <source>
        <strain evidence="2">IAEA</strain>
    </source>
</reference>
<dbReference type="EMBL" id="JXJN01015791">
    <property type="status" value="NOT_ANNOTATED_CDS"/>
    <property type="molecule type" value="Genomic_DNA"/>
</dbReference>
<dbReference type="EnsemblMetazoa" id="GPPI032683-RA">
    <property type="protein sequence ID" value="GPPI032683-PA"/>
    <property type="gene ID" value="GPPI032683"/>
</dbReference>
<dbReference type="Proteomes" id="UP000092460">
    <property type="component" value="Unassembled WGS sequence"/>
</dbReference>
<dbReference type="AlphaFoldDB" id="A0A1B0BK45"/>
<accession>A0A1B0BK45</accession>
<keyword evidence="2" id="KW-1185">Reference proteome</keyword>
<name>A0A1B0BK45_9MUSC</name>
<organism evidence="1 2">
    <name type="scientific">Glossina palpalis gambiensis</name>
    <dbReference type="NCBI Taxonomy" id="67801"/>
    <lineage>
        <taxon>Eukaryota</taxon>
        <taxon>Metazoa</taxon>
        <taxon>Ecdysozoa</taxon>
        <taxon>Arthropoda</taxon>
        <taxon>Hexapoda</taxon>
        <taxon>Insecta</taxon>
        <taxon>Pterygota</taxon>
        <taxon>Neoptera</taxon>
        <taxon>Endopterygota</taxon>
        <taxon>Diptera</taxon>
        <taxon>Brachycera</taxon>
        <taxon>Muscomorpha</taxon>
        <taxon>Hippoboscoidea</taxon>
        <taxon>Glossinidae</taxon>
        <taxon>Glossina</taxon>
    </lineage>
</organism>
<dbReference type="VEuPathDB" id="VectorBase:GPPI032683"/>